<dbReference type="Proteomes" id="UP001162483">
    <property type="component" value="Unassembled WGS sequence"/>
</dbReference>
<name>A0ABN9DPN0_9NEOB</name>
<keyword evidence="2" id="KW-1185">Reference proteome</keyword>
<evidence type="ECO:0000313" key="2">
    <source>
        <dbReference type="Proteomes" id="UP001162483"/>
    </source>
</evidence>
<sequence>MVISDRLLLPRHVQKCQLGSTGMVLLHPTFIAQTLYFKQEK</sequence>
<organism evidence="1 2">
    <name type="scientific">Staurois parvus</name>
    <dbReference type="NCBI Taxonomy" id="386267"/>
    <lineage>
        <taxon>Eukaryota</taxon>
        <taxon>Metazoa</taxon>
        <taxon>Chordata</taxon>
        <taxon>Craniata</taxon>
        <taxon>Vertebrata</taxon>
        <taxon>Euteleostomi</taxon>
        <taxon>Amphibia</taxon>
        <taxon>Batrachia</taxon>
        <taxon>Anura</taxon>
        <taxon>Neobatrachia</taxon>
        <taxon>Ranoidea</taxon>
        <taxon>Ranidae</taxon>
        <taxon>Staurois</taxon>
    </lineage>
</organism>
<protein>
    <submittedName>
        <fullName evidence="1">Uncharacterized protein</fullName>
    </submittedName>
</protein>
<dbReference type="EMBL" id="CATNWA010014613">
    <property type="protein sequence ID" value="CAI9573949.1"/>
    <property type="molecule type" value="Genomic_DNA"/>
</dbReference>
<reference evidence="1" key="1">
    <citation type="submission" date="2023-05" db="EMBL/GenBank/DDBJ databases">
        <authorList>
            <person name="Stuckert A."/>
        </authorList>
    </citation>
    <scope>NUCLEOTIDE SEQUENCE</scope>
</reference>
<gene>
    <name evidence="1" type="ORF">SPARVUS_LOCUS7849666</name>
</gene>
<accession>A0ABN9DPN0</accession>
<evidence type="ECO:0000313" key="1">
    <source>
        <dbReference type="EMBL" id="CAI9573949.1"/>
    </source>
</evidence>
<proteinExistence type="predicted"/>
<comment type="caution">
    <text evidence="1">The sequence shown here is derived from an EMBL/GenBank/DDBJ whole genome shotgun (WGS) entry which is preliminary data.</text>
</comment>